<organism evidence="1 2">
    <name type="scientific">Trichinella murrelli</name>
    <dbReference type="NCBI Taxonomy" id="144512"/>
    <lineage>
        <taxon>Eukaryota</taxon>
        <taxon>Metazoa</taxon>
        <taxon>Ecdysozoa</taxon>
        <taxon>Nematoda</taxon>
        <taxon>Enoplea</taxon>
        <taxon>Dorylaimia</taxon>
        <taxon>Trichinellida</taxon>
        <taxon>Trichinellidae</taxon>
        <taxon>Trichinella</taxon>
    </lineage>
</organism>
<dbReference type="AlphaFoldDB" id="A0A0V0THD4"/>
<evidence type="ECO:0000313" key="1">
    <source>
        <dbReference type="EMBL" id="KRX38418.1"/>
    </source>
</evidence>
<protein>
    <submittedName>
        <fullName evidence="1">Uncharacterized protein</fullName>
    </submittedName>
</protein>
<sequence length="60" mass="6466">MSSLKLRHHQKKAIPVSIIQGTRWPGSGLKLWAVSIEMALFTASEALRSPSGGSSAVRSF</sequence>
<comment type="caution">
    <text evidence="1">The sequence shown here is derived from an EMBL/GenBank/DDBJ whole genome shotgun (WGS) entry which is preliminary data.</text>
</comment>
<accession>A0A0V0THD4</accession>
<proteinExistence type="predicted"/>
<dbReference type="Proteomes" id="UP000055048">
    <property type="component" value="Unassembled WGS sequence"/>
</dbReference>
<reference evidence="1 2" key="1">
    <citation type="submission" date="2015-01" db="EMBL/GenBank/DDBJ databases">
        <title>Evolution of Trichinella species and genotypes.</title>
        <authorList>
            <person name="Korhonen P.K."/>
            <person name="Edoardo P."/>
            <person name="Giuseppe L.R."/>
            <person name="Gasser R.B."/>
        </authorList>
    </citation>
    <scope>NUCLEOTIDE SEQUENCE [LARGE SCALE GENOMIC DNA]</scope>
    <source>
        <strain evidence="1">ISS417</strain>
    </source>
</reference>
<keyword evidence="2" id="KW-1185">Reference proteome</keyword>
<dbReference type="EMBL" id="JYDJ01000268">
    <property type="protein sequence ID" value="KRX38418.1"/>
    <property type="molecule type" value="Genomic_DNA"/>
</dbReference>
<name>A0A0V0THD4_9BILA</name>
<gene>
    <name evidence="1" type="ORF">T05_2411</name>
</gene>
<evidence type="ECO:0000313" key="2">
    <source>
        <dbReference type="Proteomes" id="UP000055048"/>
    </source>
</evidence>